<dbReference type="PANTHER" id="PTHR47926">
    <property type="entry name" value="PENTATRICOPEPTIDE REPEAT-CONTAINING PROTEIN"/>
    <property type="match status" value="1"/>
</dbReference>
<proteinExistence type="predicted"/>
<dbReference type="FunFam" id="1.25.40.10:FF:000242">
    <property type="entry name" value="Pentatricopeptide repeat-containing protein"/>
    <property type="match status" value="1"/>
</dbReference>
<feature type="repeat" description="PPR" evidence="2">
    <location>
        <begin position="538"/>
        <end position="572"/>
    </location>
</feature>
<dbReference type="InterPro" id="IPR011990">
    <property type="entry name" value="TPR-like_helical_dom_sf"/>
</dbReference>
<feature type="repeat" description="PPR" evidence="2">
    <location>
        <begin position="507"/>
        <end position="537"/>
    </location>
</feature>
<evidence type="ECO:0000313" key="3">
    <source>
        <dbReference type="EMBL" id="RXH70956.1"/>
    </source>
</evidence>
<gene>
    <name evidence="3" type="ORF">DVH24_015578</name>
</gene>
<feature type="repeat" description="PPR" evidence="2">
    <location>
        <begin position="436"/>
        <end position="470"/>
    </location>
</feature>
<dbReference type="PROSITE" id="PS51375">
    <property type="entry name" value="PPR"/>
    <property type="match status" value="7"/>
</dbReference>
<keyword evidence="1" id="KW-0677">Repeat</keyword>
<dbReference type="STRING" id="3750.A0A498HHK1"/>
<feature type="repeat" description="PPR" evidence="2">
    <location>
        <begin position="105"/>
        <end position="139"/>
    </location>
</feature>
<evidence type="ECO:0000256" key="2">
    <source>
        <dbReference type="PROSITE-ProRule" id="PRU00708"/>
    </source>
</evidence>
<evidence type="ECO:0008006" key="5">
    <source>
        <dbReference type="Google" id="ProtNLM"/>
    </source>
</evidence>
<dbReference type="AlphaFoldDB" id="A0A498HHK1"/>
<keyword evidence="4" id="KW-1185">Reference proteome</keyword>
<dbReference type="GO" id="GO:0009451">
    <property type="term" value="P:RNA modification"/>
    <property type="evidence" value="ECO:0007669"/>
    <property type="project" value="InterPro"/>
</dbReference>
<dbReference type="PANTHER" id="PTHR47926:SF423">
    <property type="entry name" value="REPEAT-CONTAINING PROTEIN, PUTATIVE-RELATED"/>
    <property type="match status" value="1"/>
</dbReference>
<evidence type="ECO:0000313" key="4">
    <source>
        <dbReference type="Proteomes" id="UP000290289"/>
    </source>
</evidence>
<feature type="repeat" description="PPR" evidence="2">
    <location>
        <begin position="573"/>
        <end position="608"/>
    </location>
</feature>
<accession>A0A498HHK1</accession>
<evidence type="ECO:0000256" key="1">
    <source>
        <dbReference type="ARBA" id="ARBA00022737"/>
    </source>
</evidence>
<dbReference type="InterPro" id="IPR046960">
    <property type="entry name" value="PPR_At4g14850-like_plant"/>
</dbReference>
<feature type="repeat" description="PPR" evidence="2">
    <location>
        <begin position="206"/>
        <end position="240"/>
    </location>
</feature>
<dbReference type="Proteomes" id="UP000290289">
    <property type="component" value="Chromosome 16"/>
</dbReference>
<dbReference type="FunFam" id="1.25.40.10:FF:001096">
    <property type="entry name" value="Pentatricopeptide repeat-containing protein"/>
    <property type="match status" value="1"/>
</dbReference>
<dbReference type="NCBIfam" id="TIGR00756">
    <property type="entry name" value="PPR"/>
    <property type="match status" value="4"/>
</dbReference>
<name>A0A498HHK1_MALDO</name>
<dbReference type="Pfam" id="PF13041">
    <property type="entry name" value="PPR_2"/>
    <property type="match status" value="4"/>
</dbReference>
<sequence length="663" mass="74367">MPDRNAVSYNIIISAYSRCGCVGEAWRMFSEMRCYGFELTQYVFGGLLTCGSLEVYHGVQLHSLVIKNGLFDVDAFAGTSLLSFYGRHGLLKEAVWAFEDMPCKSLVTWNSMISVLGNHGFADYCVVLFRELVRKNYTLSEGSFVGILSSFSCQQDLGFGEQLHSLAIKNGFKCEVLVVNSIMSMYVKCTDICSAEKVLDEVTVQDVVSWNTIIGAVAKTERSWKALELFSKMSMDGVLPSEITFVSLINCCNHLEMPCYGESFHGKTIQNAFESNVFVGSALIDFYTKCDNLENAHCCFNEIYAKNVVSWNALIWGYSNIYSPASIFLMQEMLHLGYRPTEFTFSAVLKSSLALEAQQFHCLIIRMGFQENKYVLDSLITSYAKNGLISHLLVFLTASADGLLSAVPCYVIPGICNGTKQYDDTPKLPTVLEKLDLVSWNCVIGACARSDYYKEAFELYKWMQWYQVLPDNYTFVSVLSVCAKLCNFSLGSSLHCYIIKTNFNCCDTFVCNKLIDMYGKCGSIGSSVKIFEEMEDKNLFTWTALISALGLNGHALEAIKRFREMILFGLKPDVVTFSTMLTACRHGGLVTDGIKLFEQMKMDYGVEPEMDHYHCVVDLLAKSGHVREAEKVISDMPFPPNVVIWRSFFKGCKSYGADTKQAL</sequence>
<comment type="caution">
    <text evidence="3">The sequence shown here is derived from an EMBL/GenBank/DDBJ whole genome shotgun (WGS) entry which is preliminary data.</text>
</comment>
<dbReference type="Pfam" id="PF01535">
    <property type="entry name" value="PPR"/>
    <property type="match status" value="3"/>
</dbReference>
<protein>
    <recommendedName>
        <fullName evidence="5">Pentatricopeptide repeat-containing protein</fullName>
    </recommendedName>
</protein>
<dbReference type="GO" id="GO:0003723">
    <property type="term" value="F:RNA binding"/>
    <property type="evidence" value="ECO:0007669"/>
    <property type="project" value="InterPro"/>
</dbReference>
<reference evidence="3 4" key="1">
    <citation type="submission" date="2018-10" db="EMBL/GenBank/DDBJ databases">
        <title>A high-quality apple genome assembly.</title>
        <authorList>
            <person name="Hu J."/>
        </authorList>
    </citation>
    <scope>NUCLEOTIDE SEQUENCE [LARGE SCALE GENOMIC DNA]</scope>
    <source>
        <strain evidence="4">cv. HFTH1</strain>
        <tissue evidence="3">Young leaf</tissue>
    </source>
</reference>
<dbReference type="InterPro" id="IPR002885">
    <property type="entry name" value="PPR_rpt"/>
</dbReference>
<feature type="repeat" description="PPR" evidence="2">
    <location>
        <begin position="5"/>
        <end position="39"/>
    </location>
</feature>
<organism evidence="3 4">
    <name type="scientific">Malus domestica</name>
    <name type="common">Apple</name>
    <name type="synonym">Pyrus malus</name>
    <dbReference type="NCBI Taxonomy" id="3750"/>
    <lineage>
        <taxon>Eukaryota</taxon>
        <taxon>Viridiplantae</taxon>
        <taxon>Streptophyta</taxon>
        <taxon>Embryophyta</taxon>
        <taxon>Tracheophyta</taxon>
        <taxon>Spermatophyta</taxon>
        <taxon>Magnoliopsida</taxon>
        <taxon>eudicotyledons</taxon>
        <taxon>Gunneridae</taxon>
        <taxon>Pentapetalae</taxon>
        <taxon>rosids</taxon>
        <taxon>fabids</taxon>
        <taxon>Rosales</taxon>
        <taxon>Rosaceae</taxon>
        <taxon>Amygdaloideae</taxon>
        <taxon>Maleae</taxon>
        <taxon>Malus</taxon>
    </lineage>
</organism>
<dbReference type="FunFam" id="1.25.40.10:FF:000073">
    <property type="entry name" value="Pentatricopeptide repeat-containing protein chloroplastic"/>
    <property type="match status" value="1"/>
</dbReference>
<dbReference type="EMBL" id="RDQH01000342">
    <property type="protein sequence ID" value="RXH70956.1"/>
    <property type="molecule type" value="Genomic_DNA"/>
</dbReference>
<dbReference type="Gene3D" id="1.25.40.10">
    <property type="entry name" value="Tetratricopeptide repeat domain"/>
    <property type="match status" value="6"/>
</dbReference>